<reference evidence="5 6" key="1">
    <citation type="journal article" date="2010" name="Science">
        <title>Genomic analysis of organismal complexity in the multicellular green alga Volvox carteri.</title>
        <authorList>
            <person name="Prochnik S.E."/>
            <person name="Umen J."/>
            <person name="Nedelcu A.M."/>
            <person name="Hallmann A."/>
            <person name="Miller S.M."/>
            <person name="Nishii I."/>
            <person name="Ferris P."/>
            <person name="Kuo A."/>
            <person name="Mitros T."/>
            <person name="Fritz-Laylin L.K."/>
            <person name="Hellsten U."/>
            <person name="Chapman J."/>
            <person name="Simakov O."/>
            <person name="Rensing S.A."/>
            <person name="Terry A."/>
            <person name="Pangilinan J."/>
            <person name="Kapitonov V."/>
            <person name="Jurka J."/>
            <person name="Salamov A."/>
            <person name="Shapiro H."/>
            <person name="Schmutz J."/>
            <person name="Grimwood J."/>
            <person name="Lindquist E."/>
            <person name="Lucas S."/>
            <person name="Grigoriev I.V."/>
            <person name="Schmitt R."/>
            <person name="Kirk D."/>
            <person name="Rokhsar D.S."/>
        </authorList>
    </citation>
    <scope>NUCLEOTIDE SEQUENCE [LARGE SCALE GENOMIC DNA]</scope>
    <source>
        <strain evidence="6">f. Nagariensis / Eve</strain>
    </source>
</reference>
<dbReference type="GO" id="GO:0005634">
    <property type="term" value="C:nucleus"/>
    <property type="evidence" value="ECO:0007669"/>
    <property type="project" value="TreeGrafter"/>
</dbReference>
<dbReference type="RefSeq" id="XP_002947770.1">
    <property type="nucleotide sequence ID" value="XM_002947724.1"/>
</dbReference>
<gene>
    <name evidence="5" type="ORF">VOLCADRAFT_33452</name>
</gene>
<dbReference type="PANTHER" id="PTHR11361">
    <property type="entry name" value="DNA MISMATCH REPAIR PROTEIN MUTS FAMILY MEMBER"/>
    <property type="match status" value="1"/>
</dbReference>
<dbReference type="GO" id="GO:0043504">
    <property type="term" value="P:mitochondrial DNA repair"/>
    <property type="evidence" value="ECO:0007669"/>
    <property type="project" value="TreeGrafter"/>
</dbReference>
<dbReference type="PANTHER" id="PTHR11361:SF34">
    <property type="entry name" value="DNA MISMATCH REPAIR PROTEIN MSH1, MITOCHONDRIAL"/>
    <property type="match status" value="1"/>
</dbReference>
<accession>D8TMS6</accession>
<evidence type="ECO:0000256" key="2">
    <source>
        <dbReference type="ARBA" id="ARBA00022840"/>
    </source>
</evidence>
<proteinExistence type="predicted"/>
<dbReference type="GO" id="GO:0005524">
    <property type="term" value="F:ATP binding"/>
    <property type="evidence" value="ECO:0007669"/>
    <property type="project" value="UniProtKB-KW"/>
</dbReference>
<keyword evidence="6" id="KW-1185">Reference proteome</keyword>
<dbReference type="SUPFAM" id="SSF52540">
    <property type="entry name" value="P-loop containing nucleoside triphosphate hydrolases"/>
    <property type="match status" value="1"/>
</dbReference>
<dbReference type="GO" id="GO:0030983">
    <property type="term" value="F:mismatched DNA binding"/>
    <property type="evidence" value="ECO:0007669"/>
    <property type="project" value="InterPro"/>
</dbReference>
<dbReference type="EMBL" id="GL378328">
    <property type="protein sequence ID" value="EFJ51303.1"/>
    <property type="molecule type" value="Genomic_DNA"/>
</dbReference>
<dbReference type="OrthoDB" id="10252754at2759"/>
<feature type="non-terminal residue" evidence="5">
    <location>
        <position position="185"/>
    </location>
</feature>
<keyword evidence="3" id="KW-0238">DNA-binding</keyword>
<dbReference type="GO" id="GO:0005739">
    <property type="term" value="C:mitochondrion"/>
    <property type="evidence" value="ECO:0007669"/>
    <property type="project" value="TreeGrafter"/>
</dbReference>
<dbReference type="GO" id="GO:0006298">
    <property type="term" value="P:mismatch repair"/>
    <property type="evidence" value="ECO:0007669"/>
    <property type="project" value="InterPro"/>
</dbReference>
<dbReference type="Proteomes" id="UP000001058">
    <property type="component" value="Unassembled WGS sequence"/>
</dbReference>
<dbReference type="GeneID" id="9620732"/>
<dbReference type="Gene3D" id="3.40.50.300">
    <property type="entry name" value="P-loop containing nucleotide triphosphate hydrolases"/>
    <property type="match status" value="1"/>
</dbReference>
<feature type="domain" description="DNA mismatch repair proteins mutS family" evidence="4">
    <location>
        <begin position="79"/>
        <end position="95"/>
    </location>
</feature>
<evidence type="ECO:0000256" key="3">
    <source>
        <dbReference type="ARBA" id="ARBA00023125"/>
    </source>
</evidence>
<evidence type="ECO:0000313" key="5">
    <source>
        <dbReference type="EMBL" id="EFJ51303.1"/>
    </source>
</evidence>
<evidence type="ECO:0000256" key="1">
    <source>
        <dbReference type="ARBA" id="ARBA00022741"/>
    </source>
</evidence>
<dbReference type="InParanoid" id="D8TMS6"/>
<dbReference type="STRING" id="3068.D8TMS6"/>
<sequence>LIVTGPNMGGKSCYTRTAALLVVMAQVGSYVPATSLEMTAFDGVYTRMGASDNILMGRSTFFEEMSDTAALLAAATPRSLVVLDELGRGTATHDGVAVAEAVLHHLLSVTSCLVLFVTHYPQLAETAVGRWPRAVRACHMAYVRQDEQSEEGKEVGARAPPRITFLYKLRDCAADESFGLNVAQV</sequence>
<organism evidence="6">
    <name type="scientific">Volvox carteri f. nagariensis</name>
    <dbReference type="NCBI Taxonomy" id="3068"/>
    <lineage>
        <taxon>Eukaryota</taxon>
        <taxon>Viridiplantae</taxon>
        <taxon>Chlorophyta</taxon>
        <taxon>core chlorophytes</taxon>
        <taxon>Chlorophyceae</taxon>
        <taxon>CS clade</taxon>
        <taxon>Chlamydomonadales</taxon>
        <taxon>Volvocaceae</taxon>
        <taxon>Volvox</taxon>
    </lineage>
</organism>
<dbReference type="eggNOG" id="KOG0218">
    <property type="taxonomic scope" value="Eukaryota"/>
</dbReference>
<dbReference type="SMART" id="SM00534">
    <property type="entry name" value="MUTSac"/>
    <property type="match status" value="1"/>
</dbReference>
<protein>
    <recommendedName>
        <fullName evidence="4">DNA mismatch repair proteins mutS family domain-containing protein</fullName>
    </recommendedName>
</protein>
<dbReference type="PROSITE" id="PS00486">
    <property type="entry name" value="DNA_MISMATCH_REPAIR_2"/>
    <property type="match status" value="1"/>
</dbReference>
<dbReference type="GO" id="GO:0140664">
    <property type="term" value="F:ATP-dependent DNA damage sensor activity"/>
    <property type="evidence" value="ECO:0007669"/>
    <property type="project" value="InterPro"/>
</dbReference>
<feature type="non-terminal residue" evidence="5">
    <location>
        <position position="1"/>
    </location>
</feature>
<evidence type="ECO:0000313" key="6">
    <source>
        <dbReference type="Proteomes" id="UP000001058"/>
    </source>
</evidence>
<dbReference type="InterPro" id="IPR045076">
    <property type="entry name" value="MutS"/>
</dbReference>
<evidence type="ECO:0000259" key="4">
    <source>
        <dbReference type="PROSITE" id="PS00486"/>
    </source>
</evidence>
<dbReference type="KEGG" id="vcn:VOLCADRAFT_33452"/>
<dbReference type="InterPro" id="IPR027417">
    <property type="entry name" value="P-loop_NTPase"/>
</dbReference>
<keyword evidence="1" id="KW-0547">Nucleotide-binding</keyword>
<keyword evidence="2" id="KW-0067">ATP-binding</keyword>
<dbReference type="Pfam" id="PF00488">
    <property type="entry name" value="MutS_V"/>
    <property type="match status" value="1"/>
</dbReference>
<dbReference type="InterPro" id="IPR000432">
    <property type="entry name" value="DNA_mismatch_repair_MutS_C"/>
</dbReference>
<dbReference type="AlphaFoldDB" id="D8TMS6"/>
<name>D8TMS6_VOLCA</name>